<dbReference type="EMBL" id="CP002408">
    <property type="protein sequence ID" value="AFU59603.1"/>
    <property type="molecule type" value="Genomic_DNA"/>
</dbReference>
<dbReference type="AlphaFoldDB" id="K0IK47"/>
<proteinExistence type="predicted"/>
<dbReference type="InParanoid" id="K0IK47"/>
<name>K0IK47_NITGG</name>
<dbReference type="OrthoDB" id="385191at2157"/>
<keyword evidence="3" id="KW-1185">Reference proteome</keyword>
<protein>
    <submittedName>
        <fullName evidence="2">Uncharacterized protein</fullName>
    </submittedName>
</protein>
<dbReference type="Proteomes" id="UP000008037">
    <property type="component" value="Chromosome"/>
</dbReference>
<dbReference type="BioCyc" id="CNIT1237085:G1324-2682-MONOMER"/>
<feature type="region of interest" description="Disordered" evidence="1">
    <location>
        <begin position="1"/>
        <end position="59"/>
    </location>
</feature>
<evidence type="ECO:0000256" key="1">
    <source>
        <dbReference type="SAM" id="MobiDB-lite"/>
    </source>
</evidence>
<sequence>MASEDKTDTYEETVTRTTSEPPTEVTVRGERVVTTSSSSDELQTAAPKKEEEESVSVKAREAGRSLKDLVYSLGRKTKEVTEEKARELKAQSVDVGATTDARDIQHLGEDVEKLITVFEDTMTEIRKEPYDEQEKLLVGYKKLLEEQINVINARMAMAKRLKPGA</sequence>
<feature type="compositionally biased region" description="Low complexity" evidence="1">
    <location>
        <begin position="15"/>
        <end position="39"/>
    </location>
</feature>
<gene>
    <name evidence="2" type="ordered locus">Ngar_c26820</name>
</gene>
<evidence type="ECO:0000313" key="3">
    <source>
        <dbReference type="Proteomes" id="UP000008037"/>
    </source>
</evidence>
<evidence type="ECO:0000313" key="2">
    <source>
        <dbReference type="EMBL" id="AFU59603.1"/>
    </source>
</evidence>
<organism evidence="2 3">
    <name type="scientific">Nitrososphaera gargensis (strain Ga9.2)</name>
    <dbReference type="NCBI Taxonomy" id="1237085"/>
    <lineage>
        <taxon>Archaea</taxon>
        <taxon>Nitrososphaerota</taxon>
        <taxon>Nitrososphaeria</taxon>
        <taxon>Nitrososphaerales</taxon>
        <taxon>Nitrososphaeraceae</taxon>
        <taxon>Nitrososphaera</taxon>
    </lineage>
</organism>
<reference evidence="2 3" key="1">
    <citation type="journal article" date="2012" name="Environ. Microbiol.">
        <title>The genome of the ammonia-oxidizing Candidatus Nitrososphaera gargensis: insights into metabolic versatility and environmental adaptations.</title>
        <authorList>
            <person name="Spang A."/>
            <person name="Poehlein A."/>
            <person name="Offre P."/>
            <person name="Zumbragel S."/>
            <person name="Haider S."/>
            <person name="Rychlik N."/>
            <person name="Nowka B."/>
            <person name="Schmeisser C."/>
            <person name="Lebedeva E.V."/>
            <person name="Rattei T."/>
            <person name="Bohm C."/>
            <person name="Schmid M."/>
            <person name="Galushko A."/>
            <person name="Hatzenpichler R."/>
            <person name="Weinmaier T."/>
            <person name="Daniel R."/>
            <person name="Schleper C."/>
            <person name="Spieck E."/>
            <person name="Streit W."/>
            <person name="Wagner M."/>
        </authorList>
    </citation>
    <scope>NUCLEOTIDE SEQUENCE [LARGE SCALE GENOMIC DNA]</scope>
    <source>
        <strain evidence="3">Ga9.2</strain>
    </source>
</reference>
<dbReference type="HOGENOM" id="CLU_1607210_0_0_2"/>
<accession>K0IK47</accession>
<dbReference type="KEGG" id="nga:Ngar_c26820"/>
<dbReference type="RefSeq" id="WP_015020138.1">
    <property type="nucleotide sequence ID" value="NC_018719.1"/>
</dbReference>
<dbReference type="GeneID" id="13794701"/>